<evidence type="ECO:0000313" key="2">
    <source>
        <dbReference type="EMBL" id="REJ07465.1"/>
    </source>
</evidence>
<dbReference type="Proteomes" id="UP000262172">
    <property type="component" value="Unassembled WGS sequence"/>
</dbReference>
<proteinExistence type="predicted"/>
<dbReference type="RefSeq" id="WP_116240982.1">
    <property type="nucleotide sequence ID" value="NZ_QUAB01000016.1"/>
</dbReference>
<evidence type="ECO:0000313" key="3">
    <source>
        <dbReference type="Proteomes" id="UP000262172"/>
    </source>
</evidence>
<comment type="caution">
    <text evidence="2">The sequence shown here is derived from an EMBL/GenBank/DDBJ whole genome shotgun (WGS) entry which is preliminary data.</text>
</comment>
<keyword evidence="3" id="KW-1185">Reference proteome</keyword>
<protein>
    <recommendedName>
        <fullName evidence="1">Peptidase C39-like domain-containing protein</fullName>
    </recommendedName>
</protein>
<dbReference type="InterPro" id="IPR039564">
    <property type="entry name" value="Peptidase_C39-like"/>
</dbReference>
<accession>A0A371NWK1</accession>
<dbReference type="Pfam" id="PF13529">
    <property type="entry name" value="Peptidase_C39_2"/>
    <property type="match status" value="1"/>
</dbReference>
<dbReference type="Gene3D" id="3.90.70.10">
    <property type="entry name" value="Cysteine proteinases"/>
    <property type="match status" value="1"/>
</dbReference>
<evidence type="ECO:0000259" key="1">
    <source>
        <dbReference type="Pfam" id="PF13529"/>
    </source>
</evidence>
<dbReference type="EMBL" id="QUAB01000016">
    <property type="protein sequence ID" value="REJ07465.1"/>
    <property type="molecule type" value="Genomic_DNA"/>
</dbReference>
<sequence length="361" mass="37901">MPTPTSSTLSITAPRWRTRLVRADPANGWEGSRWTSGVLEPGFSADQAIASWNADAGVAAHVEIRARGTDATWSEWLPVAEWGEPGERRSPAGAADASSRRVFVDTDVLKAPPEHPFDAAQLRITLDGRPDGPTPLHLAAVSFTAPADSAPLPDDGSPAGVVGAAAALRPLSQRAYPARDDLGGGPVWCSPTSLTMVLTAWGADLPESPADAPDGADPHVPWVARAVYDTVYTGTGNWSFNTALAGSLGFDAVVTRLPSLRDARILTDAGIPVISSIRFTDRAELPGADYEAPTGHLVVIRGFTPDGDVLVADPASPGGSAGLRIYPRAAFDTAWSRSRRTVYLVVPRGHALPESPGDGAW</sequence>
<dbReference type="AlphaFoldDB" id="A0A371NWK1"/>
<name>A0A371NWK1_9MICO</name>
<gene>
    <name evidence="2" type="ORF">DY023_03590</name>
</gene>
<reference evidence="2 3" key="1">
    <citation type="submission" date="2018-08" db="EMBL/GenBank/DDBJ databases">
        <title>Isolation, diversity and antifungal activity of Actinobacteria from cow dung.</title>
        <authorList>
            <person name="Ling L."/>
        </authorList>
    </citation>
    <scope>NUCLEOTIDE SEQUENCE [LARGE SCALE GENOMIC DNA]</scope>
    <source>
        <strain evidence="2 3">NEAU-LLE</strain>
    </source>
</reference>
<dbReference type="OrthoDB" id="9789941at2"/>
<organism evidence="2 3">
    <name type="scientific">Microbacterium bovistercoris</name>
    <dbReference type="NCBI Taxonomy" id="2293570"/>
    <lineage>
        <taxon>Bacteria</taxon>
        <taxon>Bacillati</taxon>
        <taxon>Actinomycetota</taxon>
        <taxon>Actinomycetes</taxon>
        <taxon>Micrococcales</taxon>
        <taxon>Microbacteriaceae</taxon>
        <taxon>Microbacterium</taxon>
    </lineage>
</organism>
<feature type="domain" description="Peptidase C39-like" evidence="1">
    <location>
        <begin position="178"/>
        <end position="315"/>
    </location>
</feature>